<dbReference type="InterPro" id="IPR058625">
    <property type="entry name" value="MdtA-like_BSH"/>
</dbReference>
<dbReference type="OrthoDB" id="9811754at2"/>
<dbReference type="InterPro" id="IPR058634">
    <property type="entry name" value="AaeA-lik-b-barrel"/>
</dbReference>
<dbReference type="Pfam" id="PF25876">
    <property type="entry name" value="HH_MFP_RND"/>
    <property type="match status" value="1"/>
</dbReference>
<dbReference type="Pfam" id="PF25917">
    <property type="entry name" value="BSH_RND"/>
    <property type="match status" value="1"/>
</dbReference>
<dbReference type="InterPro" id="IPR058624">
    <property type="entry name" value="MdtA-like_HH"/>
</dbReference>
<feature type="domain" description="Multidrug resistance protein MdtA-like alpha-helical hairpin" evidence="7">
    <location>
        <begin position="147"/>
        <end position="208"/>
    </location>
</feature>
<dbReference type="PRINTS" id="PR01490">
    <property type="entry name" value="RTXTOXIND"/>
</dbReference>
<evidence type="ECO:0000313" key="11">
    <source>
        <dbReference type="Proteomes" id="UP000182409"/>
    </source>
</evidence>
<dbReference type="Gene3D" id="1.10.287.470">
    <property type="entry name" value="Helix hairpin bin"/>
    <property type="match status" value="1"/>
</dbReference>
<dbReference type="PANTHER" id="PTHR30386">
    <property type="entry name" value="MEMBRANE FUSION SUBUNIT OF EMRAB-TOLC MULTIDRUG EFFLUX PUMP"/>
    <property type="match status" value="1"/>
</dbReference>
<gene>
    <name evidence="10" type="ORF">SAMN05443244_3214</name>
</gene>
<feature type="domain" description="Multidrug resistance protein MdtA-like barrel-sandwich hybrid" evidence="8">
    <location>
        <begin position="53"/>
        <end position="297"/>
    </location>
</feature>
<evidence type="ECO:0000256" key="6">
    <source>
        <dbReference type="SAM" id="Phobius"/>
    </source>
</evidence>
<evidence type="ECO:0000256" key="4">
    <source>
        <dbReference type="ARBA" id="ARBA00023136"/>
    </source>
</evidence>
<feature type="domain" description="p-hydroxybenzoic acid efflux pump subunit AaeA-like beta-barrel" evidence="9">
    <location>
        <begin position="303"/>
        <end position="388"/>
    </location>
</feature>
<accession>A0A1H4RPA2</accession>
<feature type="transmembrane region" description="Helical" evidence="6">
    <location>
        <begin position="12"/>
        <end position="32"/>
    </location>
</feature>
<dbReference type="Pfam" id="PF25963">
    <property type="entry name" value="Beta-barrel_AAEA"/>
    <property type="match status" value="1"/>
</dbReference>
<dbReference type="Proteomes" id="UP000182409">
    <property type="component" value="Unassembled WGS sequence"/>
</dbReference>
<name>A0A1H4RPA2_9BACT</name>
<evidence type="ECO:0000256" key="1">
    <source>
        <dbReference type="ARBA" id="ARBA00004167"/>
    </source>
</evidence>
<sequence>MSDTQSKLQTRTAAVLALAAILILIVGGYLLWDNSFGTISTDDAQIDGHVHPINARIGGTVVWTNPDIDDTKFVKAGTVLARLDTNDYQPTVERLEGDVQAQQAQLQSAQLAVPITQATTSSRLSSAQASEVETEAELASARAGVLAATAQVKQAEASSRRAEADRVRYEQLVISHEISRSEYDTRMTEANVSAAQLSAAQANVQAAEQKVQAALQHIVQRKQDTASAATAPGQVATARSSVDRVSGDLKKSKAALREAQLNLSYTDILAPVSGIIGRRSIETGQRIATGQLLLNIVPTDDIWVTANFKETQLRHVQPGARVTIHVDTYGSDIQGRVESIGGATGSKYALIAPDNATGNYVKVVQRIPVRVRLDATRVGGRPLLPGMSVESTVHP</sequence>
<dbReference type="EMBL" id="FNSD01000001">
    <property type="protein sequence ID" value="SEC33745.1"/>
    <property type="molecule type" value="Genomic_DNA"/>
</dbReference>
<evidence type="ECO:0000259" key="9">
    <source>
        <dbReference type="Pfam" id="PF25963"/>
    </source>
</evidence>
<keyword evidence="5" id="KW-0175">Coiled coil</keyword>
<dbReference type="GO" id="GO:0016020">
    <property type="term" value="C:membrane"/>
    <property type="evidence" value="ECO:0007669"/>
    <property type="project" value="UniProtKB-SubCell"/>
</dbReference>
<feature type="coiled-coil region" evidence="5">
    <location>
        <begin position="152"/>
        <end position="217"/>
    </location>
</feature>
<evidence type="ECO:0000313" key="10">
    <source>
        <dbReference type="EMBL" id="SEC33745.1"/>
    </source>
</evidence>
<dbReference type="PANTHER" id="PTHR30386:SF26">
    <property type="entry name" value="TRANSPORT PROTEIN COMB"/>
    <property type="match status" value="1"/>
</dbReference>
<keyword evidence="3 6" id="KW-1133">Transmembrane helix</keyword>
<evidence type="ECO:0000256" key="2">
    <source>
        <dbReference type="ARBA" id="ARBA00022692"/>
    </source>
</evidence>
<dbReference type="SUPFAM" id="SSF111369">
    <property type="entry name" value="HlyD-like secretion proteins"/>
    <property type="match status" value="1"/>
</dbReference>
<keyword evidence="2 6" id="KW-0812">Transmembrane</keyword>
<evidence type="ECO:0000256" key="3">
    <source>
        <dbReference type="ARBA" id="ARBA00022989"/>
    </source>
</evidence>
<organism evidence="10 11">
    <name type="scientific">Terriglobus roseus</name>
    <dbReference type="NCBI Taxonomy" id="392734"/>
    <lineage>
        <taxon>Bacteria</taxon>
        <taxon>Pseudomonadati</taxon>
        <taxon>Acidobacteriota</taxon>
        <taxon>Terriglobia</taxon>
        <taxon>Terriglobales</taxon>
        <taxon>Acidobacteriaceae</taxon>
        <taxon>Terriglobus</taxon>
    </lineage>
</organism>
<dbReference type="RefSeq" id="WP_074655017.1">
    <property type="nucleotide sequence ID" value="NZ_FNSD01000001.1"/>
</dbReference>
<dbReference type="AlphaFoldDB" id="A0A1H4RPA2"/>
<dbReference type="InterPro" id="IPR050739">
    <property type="entry name" value="MFP"/>
</dbReference>
<reference evidence="10 11" key="1">
    <citation type="submission" date="2016-10" db="EMBL/GenBank/DDBJ databases">
        <authorList>
            <person name="de Groot N.N."/>
        </authorList>
    </citation>
    <scope>NUCLEOTIDE SEQUENCE [LARGE SCALE GENOMIC DNA]</scope>
    <source>
        <strain evidence="10 11">AB35.6</strain>
    </source>
</reference>
<evidence type="ECO:0000256" key="5">
    <source>
        <dbReference type="SAM" id="Coils"/>
    </source>
</evidence>
<dbReference type="Gene3D" id="2.40.50.100">
    <property type="match status" value="1"/>
</dbReference>
<dbReference type="Gene3D" id="2.40.30.170">
    <property type="match status" value="1"/>
</dbReference>
<proteinExistence type="predicted"/>
<evidence type="ECO:0000259" key="7">
    <source>
        <dbReference type="Pfam" id="PF25876"/>
    </source>
</evidence>
<evidence type="ECO:0000259" key="8">
    <source>
        <dbReference type="Pfam" id="PF25917"/>
    </source>
</evidence>
<comment type="subcellular location">
    <subcellularLocation>
        <location evidence="1">Membrane</location>
        <topology evidence="1">Single-pass membrane protein</topology>
    </subcellularLocation>
</comment>
<keyword evidence="4 6" id="KW-0472">Membrane</keyword>
<protein>
    <submittedName>
        <fullName evidence="10">Membrane fusion protein, multidrug efflux system</fullName>
    </submittedName>
</protein>